<dbReference type="Pfam" id="PF02595">
    <property type="entry name" value="Gly_kinase"/>
    <property type="match status" value="2"/>
</dbReference>
<dbReference type="InterPro" id="IPR018193">
    <property type="entry name" value="Glyc_kinase_flavodox-like_fold"/>
</dbReference>
<evidence type="ECO:0000313" key="2">
    <source>
        <dbReference type="EMBL" id="CAB4789689.1"/>
    </source>
</evidence>
<evidence type="ECO:0000313" key="4">
    <source>
        <dbReference type="EMBL" id="CAB4918333.1"/>
    </source>
</evidence>
<dbReference type="InterPro" id="IPR036129">
    <property type="entry name" value="Glycerate_kinase_sf"/>
</dbReference>
<protein>
    <submittedName>
        <fullName evidence="4">Unannotated protein</fullName>
    </submittedName>
</protein>
<dbReference type="PANTHER" id="PTHR21599:SF0">
    <property type="entry name" value="GLYCERATE KINASE"/>
    <property type="match status" value="1"/>
</dbReference>
<dbReference type="GO" id="GO:0031388">
    <property type="term" value="P:organic acid phosphorylation"/>
    <property type="evidence" value="ECO:0007669"/>
    <property type="project" value="InterPro"/>
</dbReference>
<dbReference type="EMBL" id="CAFAAL010000129">
    <property type="protein sequence ID" value="CAB4811948.1"/>
    <property type="molecule type" value="Genomic_DNA"/>
</dbReference>
<dbReference type="PANTHER" id="PTHR21599">
    <property type="entry name" value="GLYCERATE KINASE"/>
    <property type="match status" value="1"/>
</dbReference>
<gene>
    <name evidence="1" type="ORF">UFOPK2658_01938</name>
    <name evidence="2" type="ORF">UFOPK2880_01957</name>
    <name evidence="3" type="ORF">UFOPK3004_01301</name>
    <name evidence="4" type="ORF">UFOPK3494_01933</name>
</gene>
<dbReference type="Gene3D" id="3.90.1510.10">
    <property type="entry name" value="Glycerate kinase, domain 2"/>
    <property type="match status" value="2"/>
</dbReference>
<evidence type="ECO:0000313" key="1">
    <source>
        <dbReference type="EMBL" id="CAB4735116.1"/>
    </source>
</evidence>
<name>A0A6J7HMB6_9ZZZZ</name>
<dbReference type="EMBL" id="CAEZZP010000213">
    <property type="protein sequence ID" value="CAB4789689.1"/>
    <property type="molecule type" value="Genomic_DNA"/>
</dbReference>
<dbReference type="EMBL" id="CAEZYH010000151">
    <property type="protein sequence ID" value="CAB4735116.1"/>
    <property type="molecule type" value="Genomic_DNA"/>
</dbReference>
<dbReference type="PIRSF" id="PIRSF006078">
    <property type="entry name" value="GlxK"/>
    <property type="match status" value="1"/>
</dbReference>
<dbReference type="GO" id="GO:0008887">
    <property type="term" value="F:glycerate kinase activity"/>
    <property type="evidence" value="ECO:0007669"/>
    <property type="project" value="InterPro"/>
</dbReference>
<dbReference type="AlphaFoldDB" id="A0A6J7HMB6"/>
<dbReference type="SUPFAM" id="SSF110738">
    <property type="entry name" value="Glycerate kinase I"/>
    <property type="match status" value="1"/>
</dbReference>
<sequence>MRVLAAVDKFKGTASASDVAKAIGHACWELGHDCDELALADGGEGTLDILGGPNRESVVTGPLGDLVKTQWRFHNGTAVIEMARASGLSLVGGPTKNDAVSASTTGTGELIDKALDLGAERIIVCLGGSATTDGGLGAVRAIHAPARLKAVDFLVACDVTTRFVDAAKVFGPQKGATPSQVRLLTGRLERLVQMYRENCGVDVSQIEGGGAAGGLAGGLVALGGKLIPGFDMVADELNLTDRLKNADLVITGEGQLDHTSYEGKVVGGVIDNCQHFKTPVAAIVGSYEFDTELDHEFMRPKPLISLTEMYGHEKAMAEPLWCIEHAALELLRQISPQ</sequence>
<accession>A0A6J7HMB6</accession>
<dbReference type="EMBL" id="CAFBMF010000235">
    <property type="protein sequence ID" value="CAB4918333.1"/>
    <property type="molecule type" value="Genomic_DNA"/>
</dbReference>
<organism evidence="4">
    <name type="scientific">freshwater metagenome</name>
    <dbReference type="NCBI Taxonomy" id="449393"/>
    <lineage>
        <taxon>unclassified sequences</taxon>
        <taxon>metagenomes</taxon>
        <taxon>ecological metagenomes</taxon>
    </lineage>
</organism>
<dbReference type="InterPro" id="IPR004381">
    <property type="entry name" value="Glycerate_kinase"/>
</dbReference>
<proteinExistence type="predicted"/>
<evidence type="ECO:0000313" key="3">
    <source>
        <dbReference type="EMBL" id="CAB4811948.1"/>
    </source>
</evidence>
<reference evidence="4" key="1">
    <citation type="submission" date="2020-05" db="EMBL/GenBank/DDBJ databases">
        <authorList>
            <person name="Chiriac C."/>
            <person name="Salcher M."/>
            <person name="Ghai R."/>
            <person name="Kavagutti S V."/>
        </authorList>
    </citation>
    <scope>NUCLEOTIDE SEQUENCE</scope>
</reference>